<evidence type="ECO:0000256" key="1">
    <source>
        <dbReference type="ARBA" id="ARBA00004477"/>
    </source>
</evidence>
<proteinExistence type="inferred from homology"/>
<dbReference type="InterPro" id="IPR000133">
    <property type="entry name" value="ER_ret_rcpt"/>
</dbReference>
<evidence type="ECO:0000256" key="11">
    <source>
        <dbReference type="SAM" id="Phobius"/>
    </source>
</evidence>
<evidence type="ECO:0000256" key="5">
    <source>
        <dbReference type="ARBA" id="ARBA00022824"/>
    </source>
</evidence>
<dbReference type="GO" id="GO:0006621">
    <property type="term" value="P:protein retention in ER lumen"/>
    <property type="evidence" value="ECO:0007669"/>
    <property type="project" value="InterPro"/>
</dbReference>
<dbReference type="Pfam" id="PF00810">
    <property type="entry name" value="ER_lumen_recept"/>
    <property type="match status" value="1"/>
</dbReference>
<feature type="transmembrane region" description="Helical" evidence="11">
    <location>
        <begin position="99"/>
        <end position="116"/>
    </location>
</feature>
<evidence type="ECO:0000256" key="7">
    <source>
        <dbReference type="ARBA" id="ARBA00022927"/>
    </source>
</evidence>
<keyword evidence="8 11" id="KW-1133">Transmembrane helix</keyword>
<comment type="caution">
    <text evidence="12">The sequence shown here is derived from an EMBL/GenBank/DDBJ whole genome shotgun (WGS) entry which is preliminary data.</text>
</comment>
<keyword evidence="4 11" id="KW-0812">Transmembrane</keyword>
<keyword evidence="6" id="KW-0931">ER-Golgi transport</keyword>
<evidence type="ECO:0000256" key="3">
    <source>
        <dbReference type="ARBA" id="ARBA00022448"/>
    </source>
</evidence>
<gene>
    <name evidence="12" type="ORF">ECRASSUSDP1_LOCUS20052</name>
</gene>
<evidence type="ECO:0000256" key="2">
    <source>
        <dbReference type="ARBA" id="ARBA00010120"/>
    </source>
</evidence>
<protein>
    <recommendedName>
        <fullName evidence="14">ER lumen protein-retaining receptor</fullName>
    </recommendedName>
</protein>
<keyword evidence="13" id="KW-1185">Reference proteome</keyword>
<keyword evidence="10" id="KW-0675">Receptor</keyword>
<feature type="transmembrane region" description="Helical" evidence="11">
    <location>
        <begin position="180"/>
        <end position="202"/>
    </location>
</feature>
<evidence type="ECO:0008006" key="14">
    <source>
        <dbReference type="Google" id="ProtNLM"/>
    </source>
</evidence>
<keyword evidence="3" id="KW-0813">Transport</keyword>
<evidence type="ECO:0000256" key="8">
    <source>
        <dbReference type="ARBA" id="ARBA00022989"/>
    </source>
</evidence>
<dbReference type="GO" id="GO:0046923">
    <property type="term" value="F:ER retention sequence binding"/>
    <property type="evidence" value="ECO:0007669"/>
    <property type="project" value="InterPro"/>
</dbReference>
<evidence type="ECO:0000256" key="6">
    <source>
        <dbReference type="ARBA" id="ARBA00022892"/>
    </source>
</evidence>
<feature type="transmembrane region" description="Helical" evidence="11">
    <location>
        <begin position="154"/>
        <end position="174"/>
    </location>
</feature>
<keyword evidence="7" id="KW-0653">Protein transport</keyword>
<dbReference type="AlphaFoldDB" id="A0AAD1XTM2"/>
<dbReference type="Proteomes" id="UP001295684">
    <property type="component" value="Unassembled WGS sequence"/>
</dbReference>
<dbReference type="EMBL" id="CAMPGE010020404">
    <property type="protein sequence ID" value="CAI2378654.1"/>
    <property type="molecule type" value="Genomic_DNA"/>
</dbReference>
<dbReference type="GO" id="GO:0016192">
    <property type="term" value="P:vesicle-mediated transport"/>
    <property type="evidence" value="ECO:0007669"/>
    <property type="project" value="UniProtKB-KW"/>
</dbReference>
<evidence type="ECO:0000256" key="4">
    <source>
        <dbReference type="ARBA" id="ARBA00022692"/>
    </source>
</evidence>
<keyword evidence="5" id="KW-0256">Endoplasmic reticulum</keyword>
<feature type="transmembrane region" description="Helical" evidence="11">
    <location>
        <begin position="122"/>
        <end position="142"/>
    </location>
</feature>
<comment type="similarity">
    <text evidence="2">Belongs to the ERD2 family.</text>
</comment>
<comment type="subcellular location">
    <subcellularLocation>
        <location evidence="1">Endoplasmic reticulum membrane</location>
        <topology evidence="1">Multi-pass membrane protein</topology>
    </subcellularLocation>
</comment>
<dbReference type="PANTHER" id="PTHR10585">
    <property type="entry name" value="ER LUMEN PROTEIN RETAINING RECEPTOR"/>
    <property type="match status" value="1"/>
</dbReference>
<dbReference type="GO" id="GO:0015031">
    <property type="term" value="P:protein transport"/>
    <property type="evidence" value="ECO:0007669"/>
    <property type="project" value="UniProtKB-KW"/>
</dbReference>
<sequence length="224" mass="26738">MNLFRFIADTLHLSAIILLIYRIHVTRNCIGISYRTQEIFIVTFCLRYLDLFIYFVSMYNTLMKIFFICATAYTIYLIRKKRPFCGTYDAAADDFNHYYFIYPPALLVTIVIHSRFSIIDFLWSYSLWLEAVAFIPQIMILYKMRTVENFTSHYIGALGCYRFFYILSWVYKYLMGHHIFWTSVITGIVQTLVFAELVYEYFRSVKEGKQRMEIPLRAVAKEDP</sequence>
<dbReference type="GO" id="GO:0005789">
    <property type="term" value="C:endoplasmic reticulum membrane"/>
    <property type="evidence" value="ECO:0007669"/>
    <property type="project" value="UniProtKB-SubCell"/>
</dbReference>
<dbReference type="PRINTS" id="PR00660">
    <property type="entry name" value="ERLUMENR"/>
</dbReference>
<name>A0AAD1XTM2_EUPCR</name>
<evidence type="ECO:0000256" key="9">
    <source>
        <dbReference type="ARBA" id="ARBA00023136"/>
    </source>
</evidence>
<feature type="transmembrane region" description="Helical" evidence="11">
    <location>
        <begin position="62"/>
        <end position="78"/>
    </location>
</feature>
<keyword evidence="9 11" id="KW-0472">Membrane</keyword>
<evidence type="ECO:0000256" key="10">
    <source>
        <dbReference type="ARBA" id="ARBA00023170"/>
    </source>
</evidence>
<evidence type="ECO:0000313" key="13">
    <source>
        <dbReference type="Proteomes" id="UP001295684"/>
    </source>
</evidence>
<accession>A0AAD1XTM2</accession>
<organism evidence="12 13">
    <name type="scientific">Euplotes crassus</name>
    <dbReference type="NCBI Taxonomy" id="5936"/>
    <lineage>
        <taxon>Eukaryota</taxon>
        <taxon>Sar</taxon>
        <taxon>Alveolata</taxon>
        <taxon>Ciliophora</taxon>
        <taxon>Intramacronucleata</taxon>
        <taxon>Spirotrichea</taxon>
        <taxon>Hypotrichia</taxon>
        <taxon>Euplotida</taxon>
        <taxon>Euplotidae</taxon>
        <taxon>Moneuplotes</taxon>
    </lineage>
</organism>
<evidence type="ECO:0000313" key="12">
    <source>
        <dbReference type="EMBL" id="CAI2378654.1"/>
    </source>
</evidence>
<reference evidence="12" key="1">
    <citation type="submission" date="2023-07" db="EMBL/GenBank/DDBJ databases">
        <authorList>
            <consortium name="AG Swart"/>
            <person name="Singh M."/>
            <person name="Singh A."/>
            <person name="Seah K."/>
            <person name="Emmerich C."/>
        </authorList>
    </citation>
    <scope>NUCLEOTIDE SEQUENCE</scope>
    <source>
        <strain evidence="12">DP1</strain>
    </source>
</reference>